<reference evidence="4" key="1">
    <citation type="submission" date="2016-10" db="EMBL/GenBank/DDBJ databases">
        <authorList>
            <person name="Varghese N."/>
            <person name="Submissions S."/>
        </authorList>
    </citation>
    <scope>NUCLEOTIDE SEQUENCE [LARGE SCALE GENOMIC DNA]</scope>
    <source>
        <strain evidence="4">NLAE-zl-G277</strain>
    </source>
</reference>
<keyword evidence="4" id="KW-1185">Reference proteome</keyword>
<keyword evidence="1" id="KW-1133">Transmembrane helix</keyword>
<dbReference type="EMBL" id="FOIM01000010">
    <property type="protein sequence ID" value="SET65707.1"/>
    <property type="molecule type" value="Genomic_DNA"/>
</dbReference>
<feature type="transmembrane region" description="Helical" evidence="1">
    <location>
        <begin position="86"/>
        <end position="110"/>
    </location>
</feature>
<evidence type="ECO:0000259" key="2">
    <source>
        <dbReference type="Pfam" id="PF07331"/>
    </source>
</evidence>
<evidence type="ECO:0000313" key="3">
    <source>
        <dbReference type="EMBL" id="SET65707.1"/>
    </source>
</evidence>
<feature type="transmembrane region" description="Helical" evidence="1">
    <location>
        <begin position="130"/>
        <end position="152"/>
    </location>
</feature>
<dbReference type="Pfam" id="PF07331">
    <property type="entry name" value="TctB"/>
    <property type="match status" value="1"/>
</dbReference>
<sequence length="162" mass="17777">MRDEHRKNFTSGIVFLLFGIFIFAGSYTIPATTSDVLGSRFFPRAVAVLIGILSIAQIILSAGAFKAAARDNEDNVKEAVNKPLMLTVAALLIYYVLVLQIGFTITSIIYLFCQSLILMPAEDIKNKKKLIVPVLVSVIVPIAVNAIFWNLFSIKLPAGNLF</sequence>
<feature type="transmembrane region" description="Helical" evidence="1">
    <location>
        <begin position="12"/>
        <end position="29"/>
    </location>
</feature>
<dbReference type="AlphaFoldDB" id="A0A1I0G4E1"/>
<feature type="domain" description="DUF1468" evidence="2">
    <location>
        <begin position="11"/>
        <end position="157"/>
    </location>
</feature>
<proteinExistence type="predicted"/>
<dbReference type="Proteomes" id="UP000198508">
    <property type="component" value="Unassembled WGS sequence"/>
</dbReference>
<name>A0A1I0G4E1_9FIRM</name>
<gene>
    <name evidence="3" type="ORF">SAMN05216313_110124</name>
</gene>
<organism evidence="3 4">
    <name type="scientific">Enterocloster lavalensis</name>
    <dbReference type="NCBI Taxonomy" id="460384"/>
    <lineage>
        <taxon>Bacteria</taxon>
        <taxon>Bacillati</taxon>
        <taxon>Bacillota</taxon>
        <taxon>Clostridia</taxon>
        <taxon>Lachnospirales</taxon>
        <taxon>Lachnospiraceae</taxon>
        <taxon>Enterocloster</taxon>
    </lineage>
</organism>
<dbReference type="STRING" id="460384.SAMN05216313_110124"/>
<dbReference type="RefSeq" id="WP_092363638.1">
    <property type="nucleotide sequence ID" value="NZ_DAINWJ010000213.1"/>
</dbReference>
<accession>A0A1I0G4E1</accession>
<dbReference type="InterPro" id="IPR009936">
    <property type="entry name" value="DUF1468"/>
</dbReference>
<dbReference type="GeneID" id="93280874"/>
<evidence type="ECO:0000256" key="1">
    <source>
        <dbReference type="SAM" id="Phobius"/>
    </source>
</evidence>
<protein>
    <submittedName>
        <fullName evidence="3">Tripartite tricarboxylate transporter TctB family protein</fullName>
    </submittedName>
</protein>
<feature type="transmembrane region" description="Helical" evidence="1">
    <location>
        <begin position="41"/>
        <end position="65"/>
    </location>
</feature>
<keyword evidence="1" id="KW-0812">Transmembrane</keyword>
<evidence type="ECO:0000313" key="4">
    <source>
        <dbReference type="Proteomes" id="UP000198508"/>
    </source>
</evidence>
<keyword evidence="1" id="KW-0472">Membrane</keyword>